<evidence type="ECO:0000313" key="2">
    <source>
        <dbReference type="Proteomes" id="UP000887572"/>
    </source>
</evidence>
<protein>
    <submittedName>
        <fullName evidence="3">Uncharacterized protein</fullName>
    </submittedName>
</protein>
<feature type="signal peptide" evidence="1">
    <location>
        <begin position="1"/>
        <end position="21"/>
    </location>
</feature>
<keyword evidence="1" id="KW-0732">Signal</keyword>
<dbReference type="AlphaFoldDB" id="A0A914HZL5"/>
<proteinExistence type="predicted"/>
<dbReference type="WBParaSite" id="Gr19_v10_g5495.t1">
    <property type="protein sequence ID" value="Gr19_v10_g5495.t1"/>
    <property type="gene ID" value="Gr19_v10_g5495"/>
</dbReference>
<evidence type="ECO:0000256" key="1">
    <source>
        <dbReference type="SAM" id="SignalP"/>
    </source>
</evidence>
<organism evidence="2 3">
    <name type="scientific">Globodera rostochiensis</name>
    <name type="common">Golden nematode worm</name>
    <name type="synonym">Heterodera rostochiensis</name>
    <dbReference type="NCBI Taxonomy" id="31243"/>
    <lineage>
        <taxon>Eukaryota</taxon>
        <taxon>Metazoa</taxon>
        <taxon>Ecdysozoa</taxon>
        <taxon>Nematoda</taxon>
        <taxon>Chromadorea</taxon>
        <taxon>Rhabditida</taxon>
        <taxon>Tylenchina</taxon>
        <taxon>Tylenchomorpha</taxon>
        <taxon>Tylenchoidea</taxon>
        <taxon>Heteroderidae</taxon>
        <taxon>Heteroderinae</taxon>
        <taxon>Globodera</taxon>
    </lineage>
</organism>
<feature type="chain" id="PRO_5037610016" evidence="1">
    <location>
        <begin position="22"/>
        <end position="221"/>
    </location>
</feature>
<accession>A0A914HZL5</accession>
<evidence type="ECO:0000313" key="3">
    <source>
        <dbReference type="WBParaSite" id="Gr19_v10_g5495.t1"/>
    </source>
</evidence>
<dbReference type="Proteomes" id="UP000887572">
    <property type="component" value="Unplaced"/>
</dbReference>
<keyword evidence="2" id="KW-1185">Reference proteome</keyword>
<sequence length="221" mass="24886">MAYIFILHYLLYFVLLSDCTAVNEIRARRNVTDSVLFRYRYYAEMPIPDTEKGHLPNKTILRQGGAASSPAACKTECQMESDGHTQKCTTKCQMSMPFQVIGHHQQQQIQVPTTQIFTKMSETREFVQQEDCVKFCQEKGIAKSAEECRGKCQSVFRNSAVTAIPQLTLNVPLVIKTSETHEFIGQFEDCVKYCQAKGIGKSAEECRGKCHPIGGKTVVTK</sequence>
<name>A0A914HZL5_GLORO</name>
<reference evidence="3" key="1">
    <citation type="submission" date="2022-11" db="UniProtKB">
        <authorList>
            <consortium name="WormBaseParasite"/>
        </authorList>
    </citation>
    <scope>IDENTIFICATION</scope>
</reference>